<dbReference type="InterPro" id="IPR020904">
    <property type="entry name" value="Sc_DH/Rdtase_CS"/>
</dbReference>
<sequence>MRNKTWLITGATRGLGLSITKAALNAGYNVVATARNLEALRLNLGTDNKNLLTLPLDVSNDIQIAATISAASDRFGGIDVLVNNAGYGLLGAFEQTNRHEIELQFSTNVFGVFAMCRAVLPLMRKKMSGHIFNISSIAGVSGMAGASVYCASKFAVSGFSEALAQEVSSFGIKVTVVQPGAFKTDFLDPTSAQFANHKIEDYKEFSDKIAASSSANNHQQTGSPERLAQALLTLSSENSMPPHFLAGSDAITMASARLSALSKELETWKELSNSTDNN</sequence>
<dbReference type="EMBL" id="LAZR01000562">
    <property type="protein sequence ID" value="KKN64238.1"/>
    <property type="molecule type" value="Genomic_DNA"/>
</dbReference>
<name>A0A0F9VEM2_9ZZZZ</name>
<dbReference type="GO" id="GO:0016491">
    <property type="term" value="F:oxidoreductase activity"/>
    <property type="evidence" value="ECO:0007669"/>
    <property type="project" value="UniProtKB-KW"/>
</dbReference>
<reference evidence="4" key="1">
    <citation type="journal article" date="2015" name="Nature">
        <title>Complex archaea that bridge the gap between prokaryotes and eukaryotes.</title>
        <authorList>
            <person name="Spang A."/>
            <person name="Saw J.H."/>
            <person name="Jorgensen S.L."/>
            <person name="Zaremba-Niedzwiedzka K."/>
            <person name="Martijn J."/>
            <person name="Lind A.E."/>
            <person name="van Eijk R."/>
            <person name="Schleper C."/>
            <person name="Guy L."/>
            <person name="Ettema T.J."/>
        </authorList>
    </citation>
    <scope>NUCLEOTIDE SEQUENCE</scope>
</reference>
<feature type="domain" description="Ketoreductase" evidence="3">
    <location>
        <begin position="4"/>
        <end position="185"/>
    </location>
</feature>
<dbReference type="PROSITE" id="PS00061">
    <property type="entry name" value="ADH_SHORT"/>
    <property type="match status" value="1"/>
</dbReference>
<dbReference type="PANTHER" id="PTHR43976:SF16">
    <property type="entry name" value="SHORT-CHAIN DEHYDROGENASE_REDUCTASE FAMILY PROTEIN"/>
    <property type="match status" value="1"/>
</dbReference>
<gene>
    <name evidence="4" type="ORF">LCGC14_0493400</name>
</gene>
<dbReference type="InterPro" id="IPR002347">
    <property type="entry name" value="SDR_fam"/>
</dbReference>
<dbReference type="AlphaFoldDB" id="A0A0F9VEM2"/>
<dbReference type="Pfam" id="PF00106">
    <property type="entry name" value="adh_short"/>
    <property type="match status" value="1"/>
</dbReference>
<evidence type="ECO:0000256" key="1">
    <source>
        <dbReference type="ARBA" id="ARBA00006484"/>
    </source>
</evidence>
<accession>A0A0F9VEM2</accession>
<dbReference type="SUPFAM" id="SSF51735">
    <property type="entry name" value="NAD(P)-binding Rossmann-fold domains"/>
    <property type="match status" value="1"/>
</dbReference>
<dbReference type="InterPro" id="IPR057326">
    <property type="entry name" value="KR_dom"/>
</dbReference>
<keyword evidence="2" id="KW-0560">Oxidoreductase</keyword>
<dbReference type="InterPro" id="IPR051911">
    <property type="entry name" value="SDR_oxidoreductase"/>
</dbReference>
<dbReference type="CDD" id="cd05374">
    <property type="entry name" value="17beta-HSD-like_SDR_c"/>
    <property type="match status" value="1"/>
</dbReference>
<protein>
    <recommendedName>
        <fullName evidence="3">Ketoreductase domain-containing protein</fullName>
    </recommendedName>
</protein>
<evidence type="ECO:0000313" key="4">
    <source>
        <dbReference type="EMBL" id="KKN64238.1"/>
    </source>
</evidence>
<evidence type="ECO:0000256" key="2">
    <source>
        <dbReference type="ARBA" id="ARBA00023002"/>
    </source>
</evidence>
<dbReference type="PRINTS" id="PR00081">
    <property type="entry name" value="GDHRDH"/>
</dbReference>
<comment type="caution">
    <text evidence="4">The sequence shown here is derived from an EMBL/GenBank/DDBJ whole genome shotgun (WGS) entry which is preliminary data.</text>
</comment>
<dbReference type="InterPro" id="IPR036291">
    <property type="entry name" value="NAD(P)-bd_dom_sf"/>
</dbReference>
<comment type="similarity">
    <text evidence="1">Belongs to the short-chain dehydrogenases/reductases (SDR) family.</text>
</comment>
<dbReference type="PRINTS" id="PR00080">
    <property type="entry name" value="SDRFAMILY"/>
</dbReference>
<dbReference type="PANTHER" id="PTHR43976">
    <property type="entry name" value="SHORT CHAIN DEHYDROGENASE"/>
    <property type="match status" value="1"/>
</dbReference>
<dbReference type="SMART" id="SM00822">
    <property type="entry name" value="PKS_KR"/>
    <property type="match status" value="1"/>
</dbReference>
<organism evidence="4">
    <name type="scientific">marine sediment metagenome</name>
    <dbReference type="NCBI Taxonomy" id="412755"/>
    <lineage>
        <taxon>unclassified sequences</taxon>
        <taxon>metagenomes</taxon>
        <taxon>ecological metagenomes</taxon>
    </lineage>
</organism>
<evidence type="ECO:0000259" key="3">
    <source>
        <dbReference type="SMART" id="SM00822"/>
    </source>
</evidence>
<dbReference type="NCBIfam" id="NF004824">
    <property type="entry name" value="PRK06180.1"/>
    <property type="match status" value="1"/>
</dbReference>
<dbReference type="Gene3D" id="3.40.50.720">
    <property type="entry name" value="NAD(P)-binding Rossmann-like Domain"/>
    <property type="match status" value="1"/>
</dbReference>
<proteinExistence type="inferred from homology"/>